<reference evidence="1 2" key="1">
    <citation type="submission" date="2019-11" db="EMBL/GenBank/DDBJ databases">
        <title>Description of Pedobacter sp. LMG 31462T.</title>
        <authorList>
            <person name="Carlier A."/>
            <person name="Qi S."/>
            <person name="Vandamme P."/>
        </authorList>
    </citation>
    <scope>NUCLEOTIDE SEQUENCE [LARGE SCALE GENOMIC DNA]</scope>
    <source>
        <strain evidence="1 2">LMG 31462</strain>
    </source>
</reference>
<keyword evidence="2" id="KW-1185">Reference proteome</keyword>
<evidence type="ECO:0000313" key="2">
    <source>
        <dbReference type="Proteomes" id="UP000636110"/>
    </source>
</evidence>
<organism evidence="1 2">
    <name type="scientific">Pedobacter gandavensis</name>
    <dbReference type="NCBI Taxonomy" id="2679963"/>
    <lineage>
        <taxon>Bacteria</taxon>
        <taxon>Pseudomonadati</taxon>
        <taxon>Bacteroidota</taxon>
        <taxon>Sphingobacteriia</taxon>
        <taxon>Sphingobacteriales</taxon>
        <taxon>Sphingobacteriaceae</taxon>
        <taxon>Pedobacter</taxon>
    </lineage>
</organism>
<sequence>MSSATVSLLKLFVPDFIVENFDFKRVFEDSETIDFELKELNTPPTEWDGIKVFSKGVLPQIVIQHIPIRGHRIFYHIIRCRWLNNESSKVIYLNWTLVEKGTRITREFAAFLKEINLYSAE</sequence>
<evidence type="ECO:0000313" key="1">
    <source>
        <dbReference type="EMBL" id="MBB2151881.1"/>
    </source>
</evidence>
<protein>
    <submittedName>
        <fullName evidence="1">Transposase</fullName>
    </submittedName>
</protein>
<dbReference type="EMBL" id="WNXC01000013">
    <property type="protein sequence ID" value="MBB2151881.1"/>
    <property type="molecule type" value="Genomic_DNA"/>
</dbReference>
<dbReference type="Proteomes" id="UP000636110">
    <property type="component" value="Unassembled WGS sequence"/>
</dbReference>
<comment type="caution">
    <text evidence="1">The sequence shown here is derived from an EMBL/GenBank/DDBJ whole genome shotgun (WGS) entry which is preliminary data.</text>
</comment>
<name>A0ABR6F2Z2_9SPHI</name>
<dbReference type="RefSeq" id="WP_182961870.1">
    <property type="nucleotide sequence ID" value="NZ_WNXC01000013.1"/>
</dbReference>
<accession>A0ABR6F2Z2</accession>
<gene>
    <name evidence="1" type="ORF">GM920_23520</name>
</gene>
<proteinExistence type="predicted"/>